<evidence type="ECO:0000256" key="2">
    <source>
        <dbReference type="SAM" id="Phobius"/>
    </source>
</evidence>
<dbReference type="GeneID" id="119724739"/>
<dbReference type="EnsemblMetazoa" id="XM_038195929.1">
    <property type="protein sequence ID" value="XP_038051857.1"/>
    <property type="gene ID" value="LOC119724739"/>
</dbReference>
<feature type="region of interest" description="Disordered" evidence="1">
    <location>
        <begin position="204"/>
        <end position="341"/>
    </location>
</feature>
<feature type="compositionally biased region" description="Polar residues" evidence="1">
    <location>
        <begin position="272"/>
        <end position="304"/>
    </location>
</feature>
<feature type="signal peptide" evidence="3">
    <location>
        <begin position="1"/>
        <end position="23"/>
    </location>
</feature>
<dbReference type="RefSeq" id="XP_038051857.1">
    <property type="nucleotide sequence ID" value="XM_038195929.1"/>
</dbReference>
<feature type="region of interest" description="Disordered" evidence="1">
    <location>
        <begin position="354"/>
        <end position="411"/>
    </location>
</feature>
<keyword evidence="2" id="KW-1133">Transmembrane helix</keyword>
<dbReference type="Pfam" id="PF26284">
    <property type="entry name" value="DUF8077"/>
    <property type="match status" value="1"/>
</dbReference>
<dbReference type="InterPro" id="IPR058390">
    <property type="entry name" value="DUF8077"/>
</dbReference>
<evidence type="ECO:0000256" key="1">
    <source>
        <dbReference type="SAM" id="MobiDB-lite"/>
    </source>
</evidence>
<name>A0A913ZJ83_PATMI</name>
<accession>A0A913ZJ83</accession>
<dbReference type="OMA" id="QHIDVHP"/>
<keyword evidence="6" id="KW-1185">Reference proteome</keyword>
<dbReference type="AlphaFoldDB" id="A0A913ZJ83"/>
<keyword evidence="2" id="KW-0812">Transmembrane</keyword>
<feature type="transmembrane region" description="Helical" evidence="2">
    <location>
        <begin position="166"/>
        <end position="187"/>
    </location>
</feature>
<protein>
    <recommendedName>
        <fullName evidence="4">DUF8077 domain-containing protein</fullName>
    </recommendedName>
</protein>
<sequence>MMDVPHRVTTFACLALLLTVAMATQSEEIKDNQISIRFDEVSLKQWNDDTNKPTDKFVMAVAASVTTYCSAEDCDLGTMVPFTDEDVVILDGYPSDENADVQIVFYVSIVTQDKPAEGNQYALEKSTLETILKTNKADIENATSYEVVFIGDERVGKPLDGTMNSIMIPLAIATLVVLILITFCLHFNEKRQEKKRGLVTSKRADIPSNDAHGEGIVLTSVNKNSGKEKKTGCREPRRKKKKLGSSKNGETPDETGSATTTQHIDVHPIPQANGTNSVHPTSDPKQGPTVNGSHASVNTNTNSNKDWDIRNAAPVKTKRGEKYRSRQIEPPPFNSDARHASQDGATEFLIDSDVASHSSNPGCIDNGTDEHHGDYQGSQARAADKEYLIQPQGRLPPLVRTSDSSSPAIEL</sequence>
<evidence type="ECO:0000313" key="6">
    <source>
        <dbReference type="Proteomes" id="UP000887568"/>
    </source>
</evidence>
<dbReference type="Proteomes" id="UP000887568">
    <property type="component" value="Unplaced"/>
</dbReference>
<feature type="domain" description="DUF8077" evidence="4">
    <location>
        <begin position="54"/>
        <end position="148"/>
    </location>
</feature>
<proteinExistence type="predicted"/>
<reference evidence="5" key="1">
    <citation type="submission" date="2022-11" db="UniProtKB">
        <authorList>
            <consortium name="EnsemblMetazoa"/>
        </authorList>
    </citation>
    <scope>IDENTIFICATION</scope>
</reference>
<evidence type="ECO:0000256" key="3">
    <source>
        <dbReference type="SAM" id="SignalP"/>
    </source>
</evidence>
<evidence type="ECO:0000313" key="5">
    <source>
        <dbReference type="EnsemblMetazoa" id="XP_038051857.1"/>
    </source>
</evidence>
<keyword evidence="2" id="KW-0472">Membrane</keyword>
<evidence type="ECO:0000259" key="4">
    <source>
        <dbReference type="Pfam" id="PF26284"/>
    </source>
</evidence>
<keyword evidence="3" id="KW-0732">Signal</keyword>
<feature type="compositionally biased region" description="Basic and acidic residues" evidence="1">
    <location>
        <begin position="318"/>
        <end position="327"/>
    </location>
</feature>
<feature type="chain" id="PRO_5037667088" description="DUF8077 domain-containing protein" evidence="3">
    <location>
        <begin position="24"/>
        <end position="411"/>
    </location>
</feature>
<feature type="compositionally biased region" description="Polar residues" evidence="1">
    <location>
        <begin position="401"/>
        <end position="411"/>
    </location>
</feature>
<feature type="compositionally biased region" description="Polar residues" evidence="1">
    <location>
        <begin position="245"/>
        <end position="263"/>
    </location>
</feature>
<organism evidence="5 6">
    <name type="scientific">Patiria miniata</name>
    <name type="common">Bat star</name>
    <name type="synonym">Asterina miniata</name>
    <dbReference type="NCBI Taxonomy" id="46514"/>
    <lineage>
        <taxon>Eukaryota</taxon>
        <taxon>Metazoa</taxon>
        <taxon>Echinodermata</taxon>
        <taxon>Eleutherozoa</taxon>
        <taxon>Asterozoa</taxon>
        <taxon>Asteroidea</taxon>
        <taxon>Valvatacea</taxon>
        <taxon>Valvatida</taxon>
        <taxon>Asterinidae</taxon>
        <taxon>Patiria</taxon>
    </lineage>
</organism>
<feature type="compositionally biased region" description="Basic and acidic residues" evidence="1">
    <location>
        <begin position="225"/>
        <end position="235"/>
    </location>
</feature>
<dbReference type="OrthoDB" id="5980066at2759"/>